<accession>A0A2N5SMI6</accession>
<sequence length="138" mass="15263">MFVLLAYKQRHSQLLVRSRSPFGQPDFNFITTAGGSAVAGPVGDIKTWTGTKKQLHATGKTVHHEPARPFILEFNPGRFFQLLQSPNKHSNADGQKLFQGACWKVYDDSLHLGPRATVAQLLAQWTHGQSGDQGVRLV</sequence>
<reference evidence="1 2" key="1">
    <citation type="submission" date="2017-11" db="EMBL/GenBank/DDBJ databases">
        <title>De novo assembly and phasing of dikaryotic genomes from two isolates of Puccinia coronata f. sp. avenae, the causal agent of oat crown rust.</title>
        <authorList>
            <person name="Miller M.E."/>
            <person name="Zhang Y."/>
            <person name="Omidvar V."/>
            <person name="Sperschneider J."/>
            <person name="Schwessinger B."/>
            <person name="Raley C."/>
            <person name="Palmer J.M."/>
            <person name="Garnica D."/>
            <person name="Upadhyaya N."/>
            <person name="Rathjen J."/>
            <person name="Taylor J.M."/>
            <person name="Park R.F."/>
            <person name="Dodds P.N."/>
            <person name="Hirsch C.D."/>
            <person name="Kianian S.F."/>
            <person name="Figueroa M."/>
        </authorList>
    </citation>
    <scope>NUCLEOTIDE SEQUENCE [LARGE SCALE GENOMIC DNA]</scope>
    <source>
        <strain evidence="1">12NC29</strain>
    </source>
</reference>
<evidence type="ECO:0000313" key="1">
    <source>
        <dbReference type="EMBL" id="PLW14434.1"/>
    </source>
</evidence>
<name>A0A2N5SMI6_9BASI</name>
<protein>
    <submittedName>
        <fullName evidence="1">Uncharacterized protein</fullName>
    </submittedName>
</protein>
<organism evidence="1 2">
    <name type="scientific">Puccinia coronata f. sp. avenae</name>
    <dbReference type="NCBI Taxonomy" id="200324"/>
    <lineage>
        <taxon>Eukaryota</taxon>
        <taxon>Fungi</taxon>
        <taxon>Dikarya</taxon>
        <taxon>Basidiomycota</taxon>
        <taxon>Pucciniomycotina</taxon>
        <taxon>Pucciniomycetes</taxon>
        <taxon>Pucciniales</taxon>
        <taxon>Pucciniaceae</taxon>
        <taxon>Puccinia</taxon>
    </lineage>
</organism>
<comment type="caution">
    <text evidence="1">The sequence shown here is derived from an EMBL/GenBank/DDBJ whole genome shotgun (WGS) entry which is preliminary data.</text>
</comment>
<dbReference type="AlphaFoldDB" id="A0A2N5SMI6"/>
<proteinExistence type="predicted"/>
<gene>
    <name evidence="1" type="ORF">PCANC_15951</name>
</gene>
<dbReference type="EMBL" id="PGCJ01000921">
    <property type="protein sequence ID" value="PLW14434.1"/>
    <property type="molecule type" value="Genomic_DNA"/>
</dbReference>
<dbReference type="Proteomes" id="UP000235388">
    <property type="component" value="Unassembled WGS sequence"/>
</dbReference>
<evidence type="ECO:0000313" key="2">
    <source>
        <dbReference type="Proteomes" id="UP000235388"/>
    </source>
</evidence>
<keyword evidence="2" id="KW-1185">Reference proteome</keyword>